<dbReference type="EMBL" id="JBAHYK010000293">
    <property type="protein sequence ID" value="KAL0575565.1"/>
    <property type="molecule type" value="Genomic_DNA"/>
</dbReference>
<feature type="compositionally biased region" description="Pro residues" evidence="1">
    <location>
        <begin position="198"/>
        <end position="210"/>
    </location>
</feature>
<proteinExistence type="predicted"/>
<feature type="compositionally biased region" description="Low complexity" evidence="1">
    <location>
        <begin position="262"/>
        <end position="274"/>
    </location>
</feature>
<keyword evidence="3" id="KW-1185">Reference proteome</keyword>
<name>A0ABR3FJS6_9AGAR</name>
<feature type="compositionally biased region" description="Polar residues" evidence="1">
    <location>
        <begin position="56"/>
        <end position="76"/>
    </location>
</feature>
<comment type="caution">
    <text evidence="2">The sequence shown here is derived from an EMBL/GenBank/DDBJ whole genome shotgun (WGS) entry which is preliminary data.</text>
</comment>
<sequence>MHHGSSSHRGAASAKNRRLPSSSSIAGSSKLTAISRLGHLPAFSDAVTSVAGGQETPYTNTPPHSPQTRASTSRGITRQRPIEVNSRPSLRSPRTPVQGEYVTYHTNDLGLFEGQTSDPLFGQAPPTLSNLVQPTEDATTSQPLQLEGYTYTGGWTINENGQHVYVPMGNIREIPDEEDEDDFLEVEAIINDSMTSPPMLPPDTTPPPRPQAGMCFLPPSVILTQSGWPPASPPPQPSTVPRPQPRPLPFSNTSNSIRRSLPQSSRGPPSVSSSESEEDFDDGPPPISPFNMPGPGSHAYYGFAEFLREEPIVTQNLQSIKRLCDNFKFLAASRDDEGSCKLLIKSLLHVKESLTRGLLIPNDLWKFLSHSKRVNFRNRLLSLRRTLTRLERVATHLTFLRSERLVVIVDKLGDHHKKLSDIASKCDATFDFLDLCGLHEVANVSKRNSSAEHYLKARESYLRKKASKATRS</sequence>
<feature type="region of interest" description="Disordered" evidence="1">
    <location>
        <begin position="1"/>
        <end position="26"/>
    </location>
</feature>
<organism evidence="2 3">
    <name type="scientific">Marasmius crinis-equi</name>
    <dbReference type="NCBI Taxonomy" id="585013"/>
    <lineage>
        <taxon>Eukaryota</taxon>
        <taxon>Fungi</taxon>
        <taxon>Dikarya</taxon>
        <taxon>Basidiomycota</taxon>
        <taxon>Agaricomycotina</taxon>
        <taxon>Agaricomycetes</taxon>
        <taxon>Agaricomycetidae</taxon>
        <taxon>Agaricales</taxon>
        <taxon>Marasmiineae</taxon>
        <taxon>Marasmiaceae</taxon>
        <taxon>Marasmius</taxon>
    </lineage>
</organism>
<dbReference type="Proteomes" id="UP001465976">
    <property type="component" value="Unassembled WGS sequence"/>
</dbReference>
<feature type="region of interest" description="Disordered" evidence="1">
    <location>
        <begin position="51"/>
        <end position="97"/>
    </location>
</feature>
<evidence type="ECO:0000256" key="1">
    <source>
        <dbReference type="SAM" id="MobiDB-lite"/>
    </source>
</evidence>
<protein>
    <submittedName>
        <fullName evidence="2">Uncharacterized protein</fullName>
    </submittedName>
</protein>
<evidence type="ECO:0000313" key="2">
    <source>
        <dbReference type="EMBL" id="KAL0575565.1"/>
    </source>
</evidence>
<feature type="region of interest" description="Disordered" evidence="1">
    <location>
        <begin position="193"/>
        <end position="293"/>
    </location>
</feature>
<reference evidence="2 3" key="1">
    <citation type="submission" date="2024-02" db="EMBL/GenBank/DDBJ databases">
        <title>A draft genome for the cacao thread blight pathogen Marasmius crinis-equi.</title>
        <authorList>
            <person name="Cohen S.P."/>
            <person name="Baruah I.K."/>
            <person name="Amoako-Attah I."/>
            <person name="Bukari Y."/>
            <person name="Meinhardt L.W."/>
            <person name="Bailey B.A."/>
        </authorList>
    </citation>
    <scope>NUCLEOTIDE SEQUENCE [LARGE SCALE GENOMIC DNA]</scope>
    <source>
        <strain evidence="2 3">GH-76</strain>
    </source>
</reference>
<accession>A0ABR3FJS6</accession>
<feature type="compositionally biased region" description="Pro residues" evidence="1">
    <location>
        <begin position="230"/>
        <end position="248"/>
    </location>
</feature>
<gene>
    <name evidence="2" type="ORF">V5O48_006409</name>
</gene>
<evidence type="ECO:0000313" key="3">
    <source>
        <dbReference type="Proteomes" id="UP001465976"/>
    </source>
</evidence>